<dbReference type="InterPro" id="IPR046342">
    <property type="entry name" value="CBS_dom_sf"/>
</dbReference>
<keyword evidence="1" id="KW-0129">CBS domain</keyword>
<dbReference type="InterPro" id="IPR058838">
    <property type="entry name" value="SH3_actinomycetes"/>
</dbReference>
<dbReference type="EMBL" id="BAABBA010000009">
    <property type="protein sequence ID" value="GAA4287804.1"/>
    <property type="molecule type" value="Genomic_DNA"/>
</dbReference>
<evidence type="ECO:0000256" key="1">
    <source>
        <dbReference type="PROSITE-ProRule" id="PRU00703"/>
    </source>
</evidence>
<dbReference type="Gene3D" id="3.10.580.10">
    <property type="entry name" value="CBS-domain"/>
    <property type="match status" value="1"/>
</dbReference>
<name>A0ABP8EV27_9MICO</name>
<gene>
    <name evidence="3" type="ORF">GCM10022262_21630</name>
</gene>
<keyword evidence="4" id="KW-1185">Reference proteome</keyword>
<evidence type="ECO:0000313" key="3">
    <source>
        <dbReference type="EMBL" id="GAA4287804.1"/>
    </source>
</evidence>
<dbReference type="PANTHER" id="PTHR43773:SF1">
    <property type="entry name" value="MAGNESIUM TRANSPORTER MGTE"/>
    <property type="match status" value="1"/>
</dbReference>
<dbReference type="PROSITE" id="PS51371">
    <property type="entry name" value="CBS"/>
    <property type="match status" value="1"/>
</dbReference>
<dbReference type="Pfam" id="PF00571">
    <property type="entry name" value="CBS"/>
    <property type="match status" value="2"/>
</dbReference>
<proteinExistence type="predicted"/>
<dbReference type="RefSeq" id="WP_345040897.1">
    <property type="nucleotide sequence ID" value="NZ_BAABBA010000009.1"/>
</dbReference>
<dbReference type="Pfam" id="PF26205">
    <property type="entry name" value="SH3_actinomycetes"/>
    <property type="match status" value="1"/>
</dbReference>
<dbReference type="SUPFAM" id="SSF54631">
    <property type="entry name" value="CBS-domain pair"/>
    <property type="match status" value="1"/>
</dbReference>
<dbReference type="SUPFAM" id="SSF50346">
    <property type="entry name" value="PRC-barrel domain"/>
    <property type="match status" value="1"/>
</dbReference>
<dbReference type="InterPro" id="IPR000644">
    <property type="entry name" value="CBS_dom"/>
</dbReference>
<protein>
    <submittedName>
        <fullName evidence="3">CBS domain-containing protein</fullName>
    </submittedName>
</protein>
<dbReference type="InterPro" id="IPR038076">
    <property type="entry name" value="MgtE_N_sf"/>
</dbReference>
<feature type="domain" description="CBS" evidence="2">
    <location>
        <begin position="359"/>
        <end position="417"/>
    </location>
</feature>
<dbReference type="PANTHER" id="PTHR43773">
    <property type="entry name" value="MAGNESIUM TRANSPORTER MGTE"/>
    <property type="match status" value="1"/>
</dbReference>
<comment type="caution">
    <text evidence="3">The sequence shown here is derived from an EMBL/GenBank/DDBJ whole genome shotgun (WGS) entry which is preliminary data.</text>
</comment>
<reference evidence="4" key="1">
    <citation type="journal article" date="2019" name="Int. J. Syst. Evol. Microbiol.">
        <title>The Global Catalogue of Microorganisms (GCM) 10K type strain sequencing project: providing services to taxonomists for standard genome sequencing and annotation.</title>
        <authorList>
            <consortium name="The Broad Institute Genomics Platform"/>
            <consortium name="The Broad Institute Genome Sequencing Center for Infectious Disease"/>
            <person name="Wu L."/>
            <person name="Ma J."/>
        </authorList>
    </citation>
    <scope>NUCLEOTIDE SEQUENCE [LARGE SCALE GENOMIC DNA]</scope>
    <source>
        <strain evidence="4">JCM 17459</strain>
    </source>
</reference>
<evidence type="ECO:0000259" key="2">
    <source>
        <dbReference type="PROSITE" id="PS51371"/>
    </source>
</evidence>
<evidence type="ECO:0000313" key="4">
    <source>
        <dbReference type="Proteomes" id="UP001499841"/>
    </source>
</evidence>
<dbReference type="Gene3D" id="1.25.60.10">
    <property type="entry name" value="MgtE N-terminal domain-like"/>
    <property type="match status" value="1"/>
</dbReference>
<dbReference type="Proteomes" id="UP001499841">
    <property type="component" value="Unassembled WGS sequence"/>
</dbReference>
<accession>A0ABP8EV27</accession>
<dbReference type="SUPFAM" id="SSF158791">
    <property type="entry name" value="MgtE N-terminal domain-like"/>
    <property type="match status" value="1"/>
</dbReference>
<dbReference type="InterPro" id="IPR011033">
    <property type="entry name" value="PRC_barrel-like_sf"/>
</dbReference>
<dbReference type="InterPro" id="IPR006668">
    <property type="entry name" value="Mg_transptr_MgtE_intracell_dom"/>
</dbReference>
<dbReference type="SMART" id="SM00924">
    <property type="entry name" value="MgtE_N"/>
    <property type="match status" value="1"/>
</dbReference>
<organism evidence="3 4">
    <name type="scientific">Georgenia daeguensis</name>
    <dbReference type="NCBI Taxonomy" id="908355"/>
    <lineage>
        <taxon>Bacteria</taxon>
        <taxon>Bacillati</taxon>
        <taxon>Actinomycetota</taxon>
        <taxon>Actinomycetes</taxon>
        <taxon>Micrococcales</taxon>
        <taxon>Bogoriellaceae</taxon>
        <taxon>Georgenia</taxon>
    </lineage>
</organism>
<dbReference type="InterPro" id="IPR006669">
    <property type="entry name" value="MgtE_transporter"/>
</dbReference>
<dbReference type="CDD" id="cd04606">
    <property type="entry name" value="CBS_pair_Mg_transporter"/>
    <property type="match status" value="1"/>
</dbReference>
<sequence length="433" mass="47304">MNQPTARPSSTSRVYVARLKGTAVFDPLGDQVGRVHDVVVVMRLRGAPRAVGLVVEVSSKRRVFVPLTRVTSIDAGAVITTGLLNIRRFAQRATETLVVGQLLDRQVTFKDGSGTGTVEDVAMEQHRNRDWYVTKLFVRRTHPGRGIVGRRGEALVVDVDDVTGLAGTAVQQGATALLATLEDLKPADLADVLHDLPDSRRLEVAAELNDERLADVLEELGEEDRVAIVSGLDLDRAADVLDVMQPDDAADLVSELPVERARELLERMEPEEAKDVRRLLAYEEHTAGGLMTTEPLILGPEATVATALAHARRQDVTPALAAMFFVVRPPLETPTGRLIGVVHLQRALREPPHELLGAMLDKDIDALLPTDDIGKVTRLLATYNLTALPVVDEDRRLLGAVSVDDVLDHLLPDDWREADDDVTDRAMTRTAHG</sequence>
<dbReference type="Pfam" id="PF03448">
    <property type="entry name" value="MgtE_N"/>
    <property type="match status" value="1"/>
</dbReference>